<evidence type="ECO:0000259" key="10">
    <source>
        <dbReference type="SMART" id="SM01217"/>
    </source>
</evidence>
<dbReference type="SUPFAM" id="SSF51445">
    <property type="entry name" value="(Trans)glycosidases"/>
    <property type="match status" value="1"/>
</dbReference>
<comment type="catalytic activity">
    <reaction evidence="1">
        <text>Hydrolysis of terminal, non-reducing beta-D-glucosyl residues with release of beta-D-glucose.</text>
        <dbReference type="EC" id="3.2.1.21"/>
    </reaction>
</comment>
<dbReference type="InterPro" id="IPR019800">
    <property type="entry name" value="Glyco_hydro_3_AS"/>
</dbReference>
<evidence type="ECO:0000256" key="7">
    <source>
        <dbReference type="ARBA" id="ARBA00058905"/>
    </source>
</evidence>
<dbReference type="Proteomes" id="UP000502498">
    <property type="component" value="Chromosome"/>
</dbReference>
<dbReference type="GO" id="GO:0008422">
    <property type="term" value="F:beta-glucosidase activity"/>
    <property type="evidence" value="ECO:0007669"/>
    <property type="project" value="UniProtKB-EC"/>
</dbReference>
<dbReference type="Gene3D" id="3.40.50.1700">
    <property type="entry name" value="Glycoside hydrolase family 3 C-terminal domain"/>
    <property type="match status" value="1"/>
</dbReference>
<dbReference type="InterPro" id="IPR026891">
    <property type="entry name" value="Fn3-like"/>
</dbReference>
<evidence type="ECO:0000256" key="2">
    <source>
        <dbReference type="ARBA" id="ARBA00005336"/>
    </source>
</evidence>
<dbReference type="SMART" id="SM01217">
    <property type="entry name" value="Fn3_like"/>
    <property type="match status" value="1"/>
</dbReference>
<dbReference type="PRINTS" id="PR00133">
    <property type="entry name" value="GLHYDRLASE3"/>
</dbReference>
<keyword evidence="4" id="KW-0732">Signal</keyword>
<gene>
    <name evidence="11" type="ORF">HQM25_05635</name>
</gene>
<organism evidence="11 12">
    <name type="scientific">Microbacterium hominis</name>
    <dbReference type="NCBI Taxonomy" id="162426"/>
    <lineage>
        <taxon>Bacteria</taxon>
        <taxon>Bacillati</taxon>
        <taxon>Actinomycetota</taxon>
        <taxon>Actinomycetes</taxon>
        <taxon>Micrococcales</taxon>
        <taxon>Microbacteriaceae</taxon>
        <taxon>Microbacterium</taxon>
    </lineage>
</organism>
<keyword evidence="5 9" id="KW-0378">Hydrolase</keyword>
<evidence type="ECO:0000256" key="1">
    <source>
        <dbReference type="ARBA" id="ARBA00000448"/>
    </source>
</evidence>
<dbReference type="SUPFAM" id="SSF52279">
    <property type="entry name" value="Beta-D-glucan exohydrolase, C-terminal domain"/>
    <property type="match status" value="1"/>
</dbReference>
<evidence type="ECO:0000256" key="9">
    <source>
        <dbReference type="RuleBase" id="RU361161"/>
    </source>
</evidence>
<evidence type="ECO:0000256" key="8">
    <source>
        <dbReference type="ARBA" id="ARBA00074219"/>
    </source>
</evidence>
<dbReference type="InterPro" id="IPR017853">
    <property type="entry name" value="GH"/>
</dbReference>
<protein>
    <recommendedName>
        <fullName evidence="8">Exo-alpha-(1-&gt;6)-L-arabinopyranosidase</fullName>
        <ecNumber evidence="3">3.2.1.21</ecNumber>
    </recommendedName>
</protein>
<comment type="function">
    <text evidence="7">Catalyzes the hydrolysis of a non-reducing terminal alpha-L-arabinopyranosidic linkage in ginsenoside Rb2 (alpha-L-arabinopyranosyl-(1-&gt;6)-alpha-D-glucopyranosyl) to release alpha-D-glucopyranosyl (Rd). It is not able to hydrolyze alpha-L-arabinofuranosyl-(1-&gt;6)-alpha-D-glucopyranosyl (Rc).</text>
</comment>
<dbReference type="InterPro" id="IPR013783">
    <property type="entry name" value="Ig-like_fold"/>
</dbReference>
<evidence type="ECO:0000313" key="11">
    <source>
        <dbReference type="EMBL" id="QKJ18910.1"/>
    </source>
</evidence>
<dbReference type="InterPro" id="IPR036962">
    <property type="entry name" value="Glyco_hydro_3_N_sf"/>
</dbReference>
<dbReference type="PANTHER" id="PTHR30620">
    <property type="entry name" value="PERIPLASMIC BETA-GLUCOSIDASE-RELATED"/>
    <property type="match status" value="1"/>
</dbReference>
<dbReference type="Pfam" id="PF14310">
    <property type="entry name" value="Fn3-like"/>
    <property type="match status" value="1"/>
</dbReference>
<evidence type="ECO:0000313" key="12">
    <source>
        <dbReference type="Proteomes" id="UP000502498"/>
    </source>
</evidence>
<dbReference type="InterPro" id="IPR001764">
    <property type="entry name" value="Glyco_hydro_3_N"/>
</dbReference>
<dbReference type="EC" id="3.2.1.21" evidence="3"/>
<dbReference type="PROSITE" id="PS00775">
    <property type="entry name" value="GLYCOSYL_HYDROL_F3"/>
    <property type="match status" value="1"/>
</dbReference>
<dbReference type="GO" id="GO:0009251">
    <property type="term" value="P:glucan catabolic process"/>
    <property type="evidence" value="ECO:0007669"/>
    <property type="project" value="TreeGrafter"/>
</dbReference>
<proteinExistence type="inferred from homology"/>
<dbReference type="Pfam" id="PF00933">
    <property type="entry name" value="Glyco_hydro_3"/>
    <property type="match status" value="1"/>
</dbReference>
<dbReference type="EMBL" id="CP054038">
    <property type="protein sequence ID" value="QKJ18910.1"/>
    <property type="molecule type" value="Genomic_DNA"/>
</dbReference>
<dbReference type="Gene3D" id="2.60.40.10">
    <property type="entry name" value="Immunoglobulins"/>
    <property type="match status" value="1"/>
</dbReference>
<dbReference type="Gene3D" id="3.20.20.300">
    <property type="entry name" value="Glycoside hydrolase, family 3, N-terminal domain"/>
    <property type="match status" value="1"/>
</dbReference>
<evidence type="ECO:0000256" key="3">
    <source>
        <dbReference type="ARBA" id="ARBA00012744"/>
    </source>
</evidence>
<accession>A0A7D4PLJ1</accession>
<dbReference type="InterPro" id="IPR051915">
    <property type="entry name" value="Cellulose_Degrad_GH3"/>
</dbReference>
<evidence type="ECO:0000256" key="4">
    <source>
        <dbReference type="ARBA" id="ARBA00022729"/>
    </source>
</evidence>
<feature type="domain" description="Fibronectin type III-like" evidence="10">
    <location>
        <begin position="673"/>
        <end position="743"/>
    </location>
</feature>
<evidence type="ECO:0000256" key="6">
    <source>
        <dbReference type="ARBA" id="ARBA00023295"/>
    </source>
</evidence>
<dbReference type="AlphaFoldDB" id="A0A7D4PLJ1"/>
<dbReference type="PANTHER" id="PTHR30620:SF16">
    <property type="entry name" value="LYSOSOMAL BETA GLUCOSIDASE"/>
    <property type="match status" value="1"/>
</dbReference>
<dbReference type="RefSeq" id="WP_172989351.1">
    <property type="nucleotide sequence ID" value="NZ_CP054038.1"/>
</dbReference>
<dbReference type="Pfam" id="PF01915">
    <property type="entry name" value="Glyco_hydro_3_C"/>
    <property type="match status" value="1"/>
</dbReference>
<dbReference type="FunFam" id="2.60.40.10:FF:000495">
    <property type="entry name" value="Periplasmic beta-glucosidase"/>
    <property type="match status" value="1"/>
</dbReference>
<dbReference type="InterPro" id="IPR036881">
    <property type="entry name" value="Glyco_hydro_3_C_sf"/>
</dbReference>
<dbReference type="InterPro" id="IPR002772">
    <property type="entry name" value="Glyco_hydro_3_C"/>
</dbReference>
<comment type="similarity">
    <text evidence="2 9">Belongs to the glycosyl hydrolase 3 family.</text>
</comment>
<reference evidence="11 12" key="1">
    <citation type="submission" date="2020-05" db="EMBL/GenBank/DDBJ databases">
        <title>Strain PA2F3 complete genome.</title>
        <authorList>
            <person name="Kim Y.-S."/>
            <person name="Kim S.-J."/>
            <person name="Jung H.-k."/>
            <person name="Kim S.-E."/>
            <person name="Kim K.-H."/>
        </authorList>
    </citation>
    <scope>NUCLEOTIDE SEQUENCE [LARGE SCALE GENOMIC DNA]</scope>
    <source>
        <strain evidence="11 12">PA2F3</strain>
    </source>
</reference>
<sequence>MTTPYRNTALPVAERVDDLLSQMTLEEKVGQLIQYFGGLGGLFDDIDVSALPPEHQAYVLQPKMVEAAVAAGMAGSVLSVSNPSKANELQRMAVDGTRLGIPLLLGSDVIHGFRTIFPVPIAQAASWDPSMIEAGDAVAAREARAVGIHWTFAPMIDISRDARWGRIVEGVGEDPYLGAAVAAAHVRGFQGAFGPERILAGPKHFAGYGAPRGGRDYEEVELSESELRNVYLPPFQAAIDAGAANVMAAYMELNGVPASANTWLLDDVLRGEMGFDGFVVSDASGVKNLEKQHFAATAADAGARAVAAGIDMEMCMLEPAFGELTESVARGTVDESTIDSAVRRVLTAKFRLGLFENPFVDESAVGSVLDAPEHRESARIAAERSIVLLKNEGAALPLDASTFGSIAVIGQLAGSKREVLGPWVFAHDTEESVSIVDGLRARLEGTVSIEFAPGAGIPSRIYPSMFDGQDPTVENTPADYDDDAEIARAVALAAAADLAIVVVGERQNQIGEKSSRSTLDLPGRQLEQLQKIAATGTSVVLVVMSGRPLDLRWADENVPAIVQVWYPGTRGGDAVASVLFGDVSPAGRLPFTWPRHVGHVPMVYSHMRTFDPDGRDQRYWDEPSTPLYPFGHGLSYAAFAYDNLRVDRERVAADESVTVTVDVTNTSDRTADEVVQLYIHQRHGTAVRPVRELKGFERVAMGAGETRTVTFTLGEAELRYWNAASRDWVQDASAFDVWVGGDSTASLSTTFSVE</sequence>
<evidence type="ECO:0000256" key="5">
    <source>
        <dbReference type="ARBA" id="ARBA00022801"/>
    </source>
</evidence>
<keyword evidence="6 9" id="KW-0326">Glycosidase</keyword>
<name>A0A7D4PLJ1_9MICO</name>